<dbReference type="PROSITE" id="PS00086">
    <property type="entry name" value="CYTOCHROME_P450"/>
    <property type="match status" value="1"/>
</dbReference>
<dbReference type="PRINTS" id="PR00359">
    <property type="entry name" value="BP450"/>
</dbReference>
<organism evidence="3 4">
    <name type="scientific">Streptantibioticus parmotrematis</name>
    <dbReference type="NCBI Taxonomy" id="2873249"/>
    <lineage>
        <taxon>Bacteria</taxon>
        <taxon>Bacillati</taxon>
        <taxon>Actinomycetota</taxon>
        <taxon>Actinomycetes</taxon>
        <taxon>Kitasatosporales</taxon>
        <taxon>Streptomycetaceae</taxon>
        <taxon>Streptantibioticus</taxon>
    </lineage>
</organism>
<dbReference type="PANTHER" id="PTHR46696:SF1">
    <property type="entry name" value="CYTOCHROME P450 YJIB-RELATED"/>
    <property type="match status" value="1"/>
</dbReference>
<keyword evidence="2" id="KW-0408">Iron</keyword>
<sequence length="405" mass="44729">MDPETLLFSMFTPEGKENPHPALAGLRAVAPVYRNEALDTYFLTRFDDCQAVLTDPGFRTPDLEWCEREMPDWREHAGAEFFYSSMLRANGDDHARIRRLVGGAFSARRVAALGGPVEETVSELLDRFADATGDGGHADFQELVGYPLPVAVVGDLIGVPRPDQERFRGYGQDAGRLLEPVRTDEDFKRADHAVESLREYFAELLERRRAEPADDLATALLQVRDADDGRLTQRELVDNLLLVFVAGFETTTSLLGLTVHALLSHPDQLALVRDDPALARDAVEESLRWDTPVRMTERIASRPARIGGVDIPEGANVTTVLAAANRDPARHPGPDPFLVRRPDVRVLSFSAGAHFCLGAALARMEGATAIRGLLTRFPGLHEAEPPVRRDSISLRAFDRLALAIR</sequence>
<accession>A0ABS7QS25</accession>
<dbReference type="InterPro" id="IPR036396">
    <property type="entry name" value="Cyt_P450_sf"/>
</dbReference>
<comment type="caution">
    <text evidence="3">The sequence shown here is derived from an EMBL/GenBank/DDBJ whole genome shotgun (WGS) entry which is preliminary data.</text>
</comment>
<evidence type="ECO:0000256" key="2">
    <source>
        <dbReference type="RuleBase" id="RU000461"/>
    </source>
</evidence>
<dbReference type="RefSeq" id="WP_222976914.1">
    <property type="nucleotide sequence ID" value="NZ_JAINVZ010000006.1"/>
</dbReference>
<evidence type="ECO:0000256" key="1">
    <source>
        <dbReference type="ARBA" id="ARBA00010617"/>
    </source>
</evidence>
<keyword evidence="2" id="KW-0560">Oxidoreductase</keyword>
<dbReference type="SUPFAM" id="SSF48264">
    <property type="entry name" value="Cytochrome P450"/>
    <property type="match status" value="1"/>
</dbReference>
<dbReference type="EMBL" id="JAINVZ010000006">
    <property type="protein sequence ID" value="MBY8885484.1"/>
    <property type="molecule type" value="Genomic_DNA"/>
</dbReference>
<keyword evidence="2" id="KW-0503">Monooxygenase</keyword>
<name>A0ABS7QS25_9ACTN</name>
<dbReference type="Proteomes" id="UP001198565">
    <property type="component" value="Unassembled WGS sequence"/>
</dbReference>
<dbReference type="InterPro" id="IPR017972">
    <property type="entry name" value="Cyt_P450_CS"/>
</dbReference>
<dbReference type="InterPro" id="IPR002397">
    <property type="entry name" value="Cyt_P450_B"/>
</dbReference>
<evidence type="ECO:0000313" key="4">
    <source>
        <dbReference type="Proteomes" id="UP001198565"/>
    </source>
</evidence>
<dbReference type="InterPro" id="IPR001128">
    <property type="entry name" value="Cyt_P450"/>
</dbReference>
<gene>
    <name evidence="3" type="ORF">K7472_11565</name>
</gene>
<evidence type="ECO:0000313" key="3">
    <source>
        <dbReference type="EMBL" id="MBY8885484.1"/>
    </source>
</evidence>
<keyword evidence="4" id="KW-1185">Reference proteome</keyword>
<reference evidence="3 4" key="1">
    <citation type="submission" date="2021-08" db="EMBL/GenBank/DDBJ databases">
        <title>Streptomyces sp. PTM05 isolated from lichen.</title>
        <authorList>
            <person name="Somphong A."/>
            <person name="Phongsopitanun W."/>
            <person name="Tanasupawat S."/>
        </authorList>
    </citation>
    <scope>NUCLEOTIDE SEQUENCE [LARGE SCALE GENOMIC DNA]</scope>
    <source>
        <strain evidence="3 4">Ptm05</strain>
    </source>
</reference>
<dbReference type="Pfam" id="PF00067">
    <property type="entry name" value="p450"/>
    <property type="match status" value="2"/>
</dbReference>
<comment type="similarity">
    <text evidence="1 2">Belongs to the cytochrome P450 family.</text>
</comment>
<protein>
    <submittedName>
        <fullName evidence="3">Cytochrome P450</fullName>
    </submittedName>
</protein>
<dbReference type="Gene3D" id="1.10.630.10">
    <property type="entry name" value="Cytochrome P450"/>
    <property type="match status" value="1"/>
</dbReference>
<keyword evidence="2" id="KW-0349">Heme</keyword>
<dbReference type="CDD" id="cd20625">
    <property type="entry name" value="CYP164-like"/>
    <property type="match status" value="1"/>
</dbReference>
<proteinExistence type="inferred from homology"/>
<dbReference type="PANTHER" id="PTHR46696">
    <property type="entry name" value="P450, PUTATIVE (EUROFUNG)-RELATED"/>
    <property type="match status" value="1"/>
</dbReference>
<keyword evidence="2" id="KW-0479">Metal-binding</keyword>